<sequence>MFFILASKPFICLPPGYKVKRHIVRRVTKILDFCKHMQISPLLSSYSKQQREHVPGCLGNTWKIPVFPSYLLKDDGCTEMCGRKMKCSNPALNPPFSTKRMAAGN</sequence>
<dbReference type="AlphaFoldDB" id="A0AAV4QEU0"/>
<keyword evidence="2" id="KW-1185">Reference proteome</keyword>
<comment type="caution">
    <text evidence="1">The sequence shown here is derived from an EMBL/GenBank/DDBJ whole genome shotgun (WGS) entry which is preliminary data.</text>
</comment>
<proteinExistence type="predicted"/>
<dbReference type="EMBL" id="BPLQ01004331">
    <property type="protein sequence ID" value="GIY07319.1"/>
    <property type="molecule type" value="Genomic_DNA"/>
</dbReference>
<organism evidence="1 2">
    <name type="scientific">Caerostris darwini</name>
    <dbReference type="NCBI Taxonomy" id="1538125"/>
    <lineage>
        <taxon>Eukaryota</taxon>
        <taxon>Metazoa</taxon>
        <taxon>Ecdysozoa</taxon>
        <taxon>Arthropoda</taxon>
        <taxon>Chelicerata</taxon>
        <taxon>Arachnida</taxon>
        <taxon>Araneae</taxon>
        <taxon>Araneomorphae</taxon>
        <taxon>Entelegynae</taxon>
        <taxon>Araneoidea</taxon>
        <taxon>Araneidae</taxon>
        <taxon>Caerostris</taxon>
    </lineage>
</organism>
<gene>
    <name evidence="1" type="ORF">CDAR_20661</name>
</gene>
<dbReference type="Proteomes" id="UP001054837">
    <property type="component" value="Unassembled WGS sequence"/>
</dbReference>
<evidence type="ECO:0000313" key="1">
    <source>
        <dbReference type="EMBL" id="GIY07319.1"/>
    </source>
</evidence>
<accession>A0AAV4QEU0</accession>
<name>A0AAV4QEU0_9ARAC</name>
<evidence type="ECO:0000313" key="2">
    <source>
        <dbReference type="Proteomes" id="UP001054837"/>
    </source>
</evidence>
<reference evidence="1 2" key="1">
    <citation type="submission" date="2021-06" db="EMBL/GenBank/DDBJ databases">
        <title>Caerostris darwini draft genome.</title>
        <authorList>
            <person name="Kono N."/>
            <person name="Arakawa K."/>
        </authorList>
    </citation>
    <scope>NUCLEOTIDE SEQUENCE [LARGE SCALE GENOMIC DNA]</scope>
</reference>
<protein>
    <submittedName>
        <fullName evidence="1">Uncharacterized protein</fullName>
    </submittedName>
</protein>